<evidence type="ECO:0000313" key="5">
    <source>
        <dbReference type="Proteomes" id="UP000287033"/>
    </source>
</evidence>
<evidence type="ECO:0000313" key="4">
    <source>
        <dbReference type="EMBL" id="GCC29589.1"/>
    </source>
</evidence>
<feature type="compositionally biased region" description="Basic and acidic residues" evidence="2">
    <location>
        <begin position="18"/>
        <end position="28"/>
    </location>
</feature>
<comment type="caution">
    <text evidence="4">The sequence shown here is derived from an EMBL/GenBank/DDBJ whole genome shotgun (WGS) entry which is preliminary data.</text>
</comment>
<evidence type="ECO:0000256" key="2">
    <source>
        <dbReference type="SAM" id="MobiDB-lite"/>
    </source>
</evidence>
<protein>
    <recommendedName>
        <fullName evidence="3">Rab-GAP TBC domain-containing protein</fullName>
    </recommendedName>
</protein>
<dbReference type="STRING" id="137246.A0A401SGP5"/>
<evidence type="ECO:0000259" key="3">
    <source>
        <dbReference type="PROSITE" id="PS50086"/>
    </source>
</evidence>
<reference evidence="4 5" key="1">
    <citation type="journal article" date="2018" name="Nat. Ecol. Evol.">
        <title>Shark genomes provide insights into elasmobranch evolution and the origin of vertebrates.</title>
        <authorList>
            <person name="Hara Y"/>
            <person name="Yamaguchi K"/>
            <person name="Onimaru K"/>
            <person name="Kadota M"/>
            <person name="Koyanagi M"/>
            <person name="Keeley SD"/>
            <person name="Tatsumi K"/>
            <person name="Tanaka K"/>
            <person name="Motone F"/>
            <person name="Kageyama Y"/>
            <person name="Nozu R"/>
            <person name="Adachi N"/>
            <person name="Nishimura O"/>
            <person name="Nakagawa R"/>
            <person name="Tanegashima C"/>
            <person name="Kiyatake I"/>
            <person name="Matsumoto R"/>
            <person name="Murakumo K"/>
            <person name="Nishida K"/>
            <person name="Terakita A"/>
            <person name="Kuratani S"/>
            <person name="Sato K"/>
            <person name="Hyodo S Kuraku.S."/>
        </authorList>
    </citation>
    <scope>NUCLEOTIDE SEQUENCE [LARGE SCALE GENOMIC DNA]</scope>
</reference>
<dbReference type="InterPro" id="IPR035969">
    <property type="entry name" value="Rab-GAP_TBC_sf"/>
</dbReference>
<feature type="region of interest" description="Disordered" evidence="2">
    <location>
        <begin position="1"/>
        <end position="30"/>
    </location>
</feature>
<dbReference type="Pfam" id="PF00566">
    <property type="entry name" value="RabGAP-TBC"/>
    <property type="match status" value="1"/>
</dbReference>
<dbReference type="SUPFAM" id="SSF47923">
    <property type="entry name" value="Ypt/Rab-GAP domain of gyp1p"/>
    <property type="match status" value="2"/>
</dbReference>
<dbReference type="OMA" id="TFCHWLL"/>
<name>A0A401SGP5_CHIPU</name>
<dbReference type="PANTHER" id="PTHR22957">
    <property type="entry name" value="TBC1 DOMAIN FAMILY MEMBER GTPASE-ACTIVATING PROTEIN"/>
    <property type="match status" value="1"/>
</dbReference>
<dbReference type="GO" id="GO:0005096">
    <property type="term" value="F:GTPase activator activity"/>
    <property type="evidence" value="ECO:0007669"/>
    <property type="project" value="UniProtKB-KW"/>
</dbReference>
<keyword evidence="5" id="KW-1185">Reference proteome</keyword>
<proteinExistence type="predicted"/>
<dbReference type="AlphaFoldDB" id="A0A401SGP5"/>
<organism evidence="4 5">
    <name type="scientific">Chiloscyllium punctatum</name>
    <name type="common">Brownbanded bambooshark</name>
    <name type="synonym">Hemiscyllium punctatum</name>
    <dbReference type="NCBI Taxonomy" id="137246"/>
    <lineage>
        <taxon>Eukaryota</taxon>
        <taxon>Metazoa</taxon>
        <taxon>Chordata</taxon>
        <taxon>Craniata</taxon>
        <taxon>Vertebrata</taxon>
        <taxon>Chondrichthyes</taxon>
        <taxon>Elasmobranchii</taxon>
        <taxon>Galeomorphii</taxon>
        <taxon>Galeoidea</taxon>
        <taxon>Orectolobiformes</taxon>
        <taxon>Hemiscylliidae</taxon>
        <taxon>Chiloscyllium</taxon>
    </lineage>
</organism>
<gene>
    <name evidence="4" type="ORF">chiPu_0008032</name>
</gene>
<evidence type="ECO:0000256" key="1">
    <source>
        <dbReference type="ARBA" id="ARBA00022468"/>
    </source>
</evidence>
<sequence>MEPSGDPSPGTSRCGLGSEEHEGSEPRERRRKVAVGEGRWFCGCREAPVPVVLRGGGPRLSADTFPVLFDPDGRLVRESYFRKLIFKQGGVDPSIRKDVWKFLFGMYPCSSTTRERKVLALERYVRYKMMKCRWQTLMPDSRKMRVDEADTELYEAALAYQQRGSGCNLKGQEVDLSEENTEQVSFIELQAKFYVDRQKINVHELHEAIRIIDKDVPRTERVLDYYQNDGVINLMVLRDILITFAAFHPDVSYVQGMNDLVSRFLEVLDSEVDAYWCSAFYFEKISYDFKEEGLMRKIRLEEQLLKELDLQLYAHLLRDGMNGLTFCHRWLLLGFQREFEHSDAIRLFEILSSHHLELNSLEAESARHSERMTHFQRAEGKIRPELPSTNNDYTFELFICAAILLEKKELLLKCSDEVELVQFTNSLQGTLNLDRVLERAEQAFFNYCDKSVLDCFKKLCTEEKKKSFFKFKLMDLFS</sequence>
<dbReference type="PROSITE" id="PS50086">
    <property type="entry name" value="TBC_RABGAP"/>
    <property type="match status" value="1"/>
</dbReference>
<keyword evidence="1" id="KW-0343">GTPase activation</keyword>
<dbReference type="OrthoDB" id="10264062at2759"/>
<dbReference type="Gene3D" id="1.10.472.80">
    <property type="entry name" value="Ypt/Rab-GAP domain of gyp1p, domain 3"/>
    <property type="match status" value="1"/>
</dbReference>
<dbReference type="InterPro" id="IPR000195">
    <property type="entry name" value="Rab-GAP-TBC_dom"/>
</dbReference>
<dbReference type="Gene3D" id="1.10.8.270">
    <property type="entry name" value="putative rabgap domain of human tbc1 domain family member 14 like domains"/>
    <property type="match status" value="1"/>
</dbReference>
<dbReference type="PANTHER" id="PTHR22957:SF466">
    <property type="entry name" value="SI:DKEY-238D18.4"/>
    <property type="match status" value="1"/>
</dbReference>
<dbReference type="SMART" id="SM00164">
    <property type="entry name" value="TBC"/>
    <property type="match status" value="1"/>
</dbReference>
<accession>A0A401SGP5</accession>
<feature type="domain" description="Rab-GAP TBC" evidence="3">
    <location>
        <begin position="90"/>
        <end position="355"/>
    </location>
</feature>
<dbReference type="Proteomes" id="UP000287033">
    <property type="component" value="Unassembled WGS sequence"/>
</dbReference>
<dbReference type="EMBL" id="BEZZ01000259">
    <property type="protein sequence ID" value="GCC29589.1"/>
    <property type="molecule type" value="Genomic_DNA"/>
</dbReference>